<gene>
    <name evidence="2" type="ORF">CAL29_14810</name>
</gene>
<accession>A0A261SBG5</accession>
<dbReference type="AlphaFoldDB" id="A0A261SBG5"/>
<dbReference type="InterPro" id="IPR012373">
    <property type="entry name" value="Ferrdict_sens_TM"/>
</dbReference>
<dbReference type="GO" id="GO:0016989">
    <property type="term" value="F:sigma factor antagonist activity"/>
    <property type="evidence" value="ECO:0007669"/>
    <property type="project" value="TreeGrafter"/>
</dbReference>
<keyword evidence="3" id="KW-1185">Reference proteome</keyword>
<reference evidence="3" key="1">
    <citation type="submission" date="2017-05" db="EMBL/GenBank/DDBJ databases">
        <title>Complete and WGS of Bordetella genogroups.</title>
        <authorList>
            <person name="Spilker T."/>
            <person name="Lipuma J."/>
        </authorList>
    </citation>
    <scope>NUCLEOTIDE SEQUENCE [LARGE SCALE GENOMIC DNA]</scope>
    <source>
        <strain evidence="3">AU16122</strain>
    </source>
</reference>
<name>A0A261SBG5_9BORD</name>
<evidence type="ECO:0000259" key="1">
    <source>
        <dbReference type="Pfam" id="PF04773"/>
    </source>
</evidence>
<feature type="domain" description="FecR protein" evidence="1">
    <location>
        <begin position="151"/>
        <end position="241"/>
    </location>
</feature>
<proteinExistence type="predicted"/>
<dbReference type="Pfam" id="PF04773">
    <property type="entry name" value="FecR"/>
    <property type="match status" value="1"/>
</dbReference>
<evidence type="ECO:0000313" key="3">
    <source>
        <dbReference type="Proteomes" id="UP000216020"/>
    </source>
</evidence>
<dbReference type="OrthoDB" id="1100567at2"/>
<dbReference type="PANTHER" id="PTHR30273">
    <property type="entry name" value="PERIPLASMIC SIGNAL SENSOR AND SIGMA FACTOR ACTIVATOR FECR-RELATED"/>
    <property type="match status" value="1"/>
</dbReference>
<dbReference type="Proteomes" id="UP000216020">
    <property type="component" value="Unassembled WGS sequence"/>
</dbReference>
<sequence length="368" mass="39360">MIMTSPIVPAALGDLSSAAGSKPAPSSPDCTAAPAAGSASARKLLERAVLLLARTQGGSTDVARAASLELERWRAAAPAHEEAYRRATALWSATSADELQSQVGLPVGQAERRAQARQNRRRALTLLGLTGISFFTAGSTRSYWSLAIPRVLETARSEMATETLPDGTVVDLAARTRAVVSYYPDRREVRLETGAARFQVRHDPDRPFFVQTNWGHVRVLGTIFTVSAHGAMVVEVAEGRVGVWAGGPDARMISAETEPPVLLIAGQRVRADAGGLGVPGVVSPADVGAWRRGWLIFDNELLSRVVATWNDYLDPPFKLDPSALSDQLRLTGSFPIRDPEAFLSSLPGILPVRVQRSATGVALISGRR</sequence>
<dbReference type="EMBL" id="NEVM01000002">
    <property type="protein sequence ID" value="OZI34739.1"/>
    <property type="molecule type" value="Genomic_DNA"/>
</dbReference>
<comment type="caution">
    <text evidence="2">The sequence shown here is derived from an EMBL/GenBank/DDBJ whole genome shotgun (WGS) entry which is preliminary data.</text>
</comment>
<organism evidence="2 3">
    <name type="scientific">Bordetella genomosp. 10</name>
    <dbReference type="NCBI Taxonomy" id="1416804"/>
    <lineage>
        <taxon>Bacteria</taxon>
        <taxon>Pseudomonadati</taxon>
        <taxon>Pseudomonadota</taxon>
        <taxon>Betaproteobacteria</taxon>
        <taxon>Burkholderiales</taxon>
        <taxon>Alcaligenaceae</taxon>
        <taxon>Bordetella</taxon>
    </lineage>
</organism>
<dbReference type="Gene3D" id="2.60.120.1440">
    <property type="match status" value="1"/>
</dbReference>
<dbReference type="InterPro" id="IPR006860">
    <property type="entry name" value="FecR"/>
</dbReference>
<protein>
    <recommendedName>
        <fullName evidence="1">FecR protein domain-containing protein</fullName>
    </recommendedName>
</protein>
<dbReference type="PANTHER" id="PTHR30273:SF2">
    <property type="entry name" value="PROTEIN FECR"/>
    <property type="match status" value="1"/>
</dbReference>
<evidence type="ECO:0000313" key="2">
    <source>
        <dbReference type="EMBL" id="OZI34739.1"/>
    </source>
</evidence>
<dbReference type="PIRSF" id="PIRSF018266">
    <property type="entry name" value="FecR"/>
    <property type="match status" value="1"/>
</dbReference>